<dbReference type="Pfam" id="PF00126">
    <property type="entry name" value="HTH_1"/>
    <property type="match status" value="1"/>
</dbReference>
<name>A0ABU5C468_9BACI</name>
<evidence type="ECO:0000259" key="5">
    <source>
        <dbReference type="PROSITE" id="PS50931"/>
    </source>
</evidence>
<accession>A0ABU5C468</accession>
<feature type="domain" description="HTH lysR-type" evidence="5">
    <location>
        <begin position="3"/>
        <end position="60"/>
    </location>
</feature>
<evidence type="ECO:0000256" key="3">
    <source>
        <dbReference type="ARBA" id="ARBA00023125"/>
    </source>
</evidence>
<keyword evidence="3" id="KW-0238">DNA-binding</keyword>
<dbReference type="InterPro" id="IPR036390">
    <property type="entry name" value="WH_DNA-bd_sf"/>
</dbReference>
<evidence type="ECO:0000313" key="7">
    <source>
        <dbReference type="Proteomes" id="UP001281447"/>
    </source>
</evidence>
<evidence type="ECO:0000313" key="6">
    <source>
        <dbReference type="EMBL" id="MDY0393628.1"/>
    </source>
</evidence>
<dbReference type="InterPro" id="IPR000847">
    <property type="entry name" value="LysR_HTH_N"/>
</dbReference>
<gene>
    <name evidence="6" type="ORF">RWE15_03205</name>
</gene>
<dbReference type="PROSITE" id="PS50931">
    <property type="entry name" value="HTH_LYSR"/>
    <property type="match status" value="1"/>
</dbReference>
<comment type="similarity">
    <text evidence="1">Belongs to the LysR transcriptional regulatory family.</text>
</comment>
<keyword evidence="4" id="KW-0804">Transcription</keyword>
<keyword evidence="2" id="KW-0805">Transcription regulation</keyword>
<comment type="caution">
    <text evidence="6">The sequence shown here is derived from an EMBL/GenBank/DDBJ whole genome shotgun (WGS) entry which is preliminary data.</text>
</comment>
<proteinExistence type="inferred from homology"/>
<evidence type="ECO:0000256" key="4">
    <source>
        <dbReference type="ARBA" id="ARBA00023163"/>
    </source>
</evidence>
<dbReference type="PRINTS" id="PR00039">
    <property type="entry name" value="HTHLYSR"/>
</dbReference>
<dbReference type="EMBL" id="JAWDIP010000003">
    <property type="protein sequence ID" value="MDY0393628.1"/>
    <property type="molecule type" value="Genomic_DNA"/>
</dbReference>
<dbReference type="Gene3D" id="1.10.10.10">
    <property type="entry name" value="Winged helix-like DNA-binding domain superfamily/Winged helix DNA-binding domain"/>
    <property type="match status" value="1"/>
</dbReference>
<evidence type="ECO:0000256" key="1">
    <source>
        <dbReference type="ARBA" id="ARBA00009437"/>
    </source>
</evidence>
<keyword evidence="7" id="KW-1185">Reference proteome</keyword>
<dbReference type="Proteomes" id="UP001281447">
    <property type="component" value="Unassembled WGS sequence"/>
</dbReference>
<protein>
    <submittedName>
        <fullName evidence="6">LysR family transcriptional regulator</fullName>
    </submittedName>
</protein>
<dbReference type="SUPFAM" id="SSF46785">
    <property type="entry name" value="Winged helix' DNA-binding domain"/>
    <property type="match status" value="1"/>
</dbReference>
<sequence length="70" mass="8057">MGLNIDHLKVFHILAKHNSFSNTSKVLHMSQSSVSKQIRQLEEELDTKLFDRTTKKSSIDTARQDFVGIR</sequence>
<reference evidence="6 7" key="1">
    <citation type="submission" date="2023-10" db="EMBL/GenBank/DDBJ databases">
        <title>Virgibacillus halophilus 5B73C genome.</title>
        <authorList>
            <person name="Miliotis G."/>
            <person name="Sengupta P."/>
            <person name="Hameed A."/>
            <person name="Chuvochina M."/>
            <person name="Mcdonagh F."/>
            <person name="Simpson A.C."/>
            <person name="Singh N.K."/>
            <person name="Rekha P.D."/>
            <person name="Raman K."/>
            <person name="Hugenholtz P."/>
            <person name="Venkateswaran K."/>
        </authorList>
    </citation>
    <scope>NUCLEOTIDE SEQUENCE [LARGE SCALE GENOMIC DNA]</scope>
    <source>
        <strain evidence="6 7">5B73C</strain>
    </source>
</reference>
<dbReference type="PANTHER" id="PTHR30126">
    <property type="entry name" value="HTH-TYPE TRANSCRIPTIONAL REGULATOR"/>
    <property type="match status" value="1"/>
</dbReference>
<evidence type="ECO:0000256" key="2">
    <source>
        <dbReference type="ARBA" id="ARBA00023015"/>
    </source>
</evidence>
<dbReference type="InterPro" id="IPR036388">
    <property type="entry name" value="WH-like_DNA-bd_sf"/>
</dbReference>
<organism evidence="6 7">
    <name type="scientific">Tigheibacillus halophilus</name>
    <dbReference type="NCBI Taxonomy" id="361280"/>
    <lineage>
        <taxon>Bacteria</taxon>
        <taxon>Bacillati</taxon>
        <taxon>Bacillota</taxon>
        <taxon>Bacilli</taxon>
        <taxon>Bacillales</taxon>
        <taxon>Bacillaceae</taxon>
        <taxon>Tigheibacillus</taxon>
    </lineage>
</organism>
<dbReference type="PANTHER" id="PTHR30126:SF40">
    <property type="entry name" value="HTH-TYPE TRANSCRIPTIONAL REGULATOR GLTR"/>
    <property type="match status" value="1"/>
</dbReference>